<protein>
    <recommendedName>
        <fullName evidence="6">Thioredoxin domain-containing protein</fullName>
    </recommendedName>
</protein>
<evidence type="ECO:0000259" key="6">
    <source>
        <dbReference type="PROSITE" id="PS51352"/>
    </source>
</evidence>
<dbReference type="Gene3D" id="3.40.30.10">
    <property type="entry name" value="Glutaredoxin"/>
    <property type="match status" value="1"/>
</dbReference>
<comment type="subcellular location">
    <subcellularLocation>
        <location evidence="1">Cell envelope</location>
    </subcellularLocation>
</comment>
<dbReference type="InterPro" id="IPR017937">
    <property type="entry name" value="Thioredoxin_CS"/>
</dbReference>
<evidence type="ECO:0000256" key="3">
    <source>
        <dbReference type="ARBA" id="ARBA00022968"/>
    </source>
</evidence>
<dbReference type="InterPro" id="IPR013740">
    <property type="entry name" value="Redoxin"/>
</dbReference>
<dbReference type="InterPro" id="IPR036249">
    <property type="entry name" value="Thioredoxin-like_sf"/>
</dbReference>
<dbReference type="InterPro" id="IPR050553">
    <property type="entry name" value="Thioredoxin_ResA/DsbE_sf"/>
</dbReference>
<evidence type="ECO:0000256" key="4">
    <source>
        <dbReference type="ARBA" id="ARBA00023157"/>
    </source>
</evidence>
<dbReference type="PROSITE" id="PS51352">
    <property type="entry name" value="THIOREDOXIN_2"/>
    <property type="match status" value="1"/>
</dbReference>
<dbReference type="Proteomes" id="UP000660680">
    <property type="component" value="Unassembled WGS sequence"/>
</dbReference>
<keyword evidence="4" id="KW-1015">Disulfide bond</keyword>
<accession>A0A918L7J2</accession>
<dbReference type="GO" id="GO:0030313">
    <property type="term" value="C:cell envelope"/>
    <property type="evidence" value="ECO:0007669"/>
    <property type="project" value="UniProtKB-SubCell"/>
</dbReference>
<sequence>MIPRVRWVVVAVVLVVAAAIALWPRDDGPATRTARPGPDVADARAAAALADCATGTPGPEALRGVTATCLGTGEPVDAAAALGGRDLLLNVWATWCEPCRAELPLLAEYAAGADAVDVVTLAVQSPQGDALVFLGGVGVKLPTLHDGDGAVARALRLPVGLPASYLVRADGTITLISDPRVFESVEEIRAAVDGGLG</sequence>
<feature type="domain" description="Thioredoxin" evidence="6">
    <location>
        <begin position="52"/>
        <end position="197"/>
    </location>
</feature>
<dbReference type="PROSITE" id="PS00194">
    <property type="entry name" value="THIOREDOXIN_1"/>
    <property type="match status" value="1"/>
</dbReference>
<keyword evidence="2" id="KW-0201">Cytochrome c-type biogenesis</keyword>
<dbReference type="SUPFAM" id="SSF52833">
    <property type="entry name" value="Thioredoxin-like"/>
    <property type="match status" value="1"/>
</dbReference>
<dbReference type="PANTHER" id="PTHR42852:SF6">
    <property type="entry name" value="THIOL:DISULFIDE INTERCHANGE PROTEIN DSBE"/>
    <property type="match status" value="1"/>
</dbReference>
<proteinExistence type="predicted"/>
<dbReference type="CDD" id="cd02966">
    <property type="entry name" value="TlpA_like_family"/>
    <property type="match status" value="1"/>
</dbReference>
<reference evidence="7" key="1">
    <citation type="journal article" date="2014" name="Int. J. Syst. Evol. Microbiol.">
        <title>Complete genome sequence of Corynebacterium casei LMG S-19264T (=DSM 44701T), isolated from a smear-ripened cheese.</title>
        <authorList>
            <consortium name="US DOE Joint Genome Institute (JGI-PGF)"/>
            <person name="Walter F."/>
            <person name="Albersmeier A."/>
            <person name="Kalinowski J."/>
            <person name="Ruckert C."/>
        </authorList>
    </citation>
    <scope>NUCLEOTIDE SEQUENCE</scope>
    <source>
        <strain evidence="7">JCM 3276</strain>
    </source>
</reference>
<evidence type="ECO:0000256" key="5">
    <source>
        <dbReference type="ARBA" id="ARBA00023284"/>
    </source>
</evidence>
<dbReference type="EMBL" id="BMRB01000001">
    <property type="protein sequence ID" value="GGS17217.1"/>
    <property type="molecule type" value="Genomic_DNA"/>
</dbReference>
<reference evidence="7" key="2">
    <citation type="submission" date="2020-09" db="EMBL/GenBank/DDBJ databases">
        <authorList>
            <person name="Sun Q."/>
            <person name="Ohkuma M."/>
        </authorList>
    </citation>
    <scope>NUCLEOTIDE SEQUENCE</scope>
    <source>
        <strain evidence="7">JCM 3276</strain>
    </source>
</reference>
<dbReference type="PANTHER" id="PTHR42852">
    <property type="entry name" value="THIOL:DISULFIDE INTERCHANGE PROTEIN DSBE"/>
    <property type="match status" value="1"/>
</dbReference>
<comment type="caution">
    <text evidence="7">The sequence shown here is derived from an EMBL/GenBank/DDBJ whole genome shotgun (WGS) entry which is preliminary data.</text>
</comment>
<dbReference type="Pfam" id="PF08534">
    <property type="entry name" value="Redoxin"/>
    <property type="match status" value="1"/>
</dbReference>
<gene>
    <name evidence="7" type="ORF">GCM10010171_06900</name>
</gene>
<keyword evidence="3" id="KW-0735">Signal-anchor</keyword>
<keyword evidence="8" id="KW-1185">Reference proteome</keyword>
<name>A0A918L7J2_9PSEU</name>
<keyword evidence="5" id="KW-0676">Redox-active center</keyword>
<evidence type="ECO:0000313" key="8">
    <source>
        <dbReference type="Proteomes" id="UP000660680"/>
    </source>
</evidence>
<dbReference type="InterPro" id="IPR013766">
    <property type="entry name" value="Thioredoxin_domain"/>
</dbReference>
<dbReference type="GO" id="GO:0017004">
    <property type="term" value="P:cytochrome complex assembly"/>
    <property type="evidence" value="ECO:0007669"/>
    <property type="project" value="UniProtKB-KW"/>
</dbReference>
<dbReference type="AlphaFoldDB" id="A0A918L7J2"/>
<organism evidence="7 8">
    <name type="scientific">Actinokineospora fastidiosa</name>
    <dbReference type="NCBI Taxonomy" id="1816"/>
    <lineage>
        <taxon>Bacteria</taxon>
        <taxon>Bacillati</taxon>
        <taxon>Actinomycetota</taxon>
        <taxon>Actinomycetes</taxon>
        <taxon>Pseudonocardiales</taxon>
        <taxon>Pseudonocardiaceae</taxon>
        <taxon>Actinokineospora</taxon>
    </lineage>
</organism>
<keyword evidence="3" id="KW-0812">Transmembrane</keyword>
<dbReference type="GO" id="GO:0016491">
    <property type="term" value="F:oxidoreductase activity"/>
    <property type="evidence" value="ECO:0007669"/>
    <property type="project" value="InterPro"/>
</dbReference>
<evidence type="ECO:0000256" key="2">
    <source>
        <dbReference type="ARBA" id="ARBA00022748"/>
    </source>
</evidence>
<evidence type="ECO:0000313" key="7">
    <source>
        <dbReference type="EMBL" id="GGS17217.1"/>
    </source>
</evidence>
<evidence type="ECO:0000256" key="1">
    <source>
        <dbReference type="ARBA" id="ARBA00004196"/>
    </source>
</evidence>